<feature type="domain" description="DUF4142" evidence="2">
    <location>
        <begin position="41"/>
        <end position="170"/>
    </location>
</feature>
<dbReference type="InterPro" id="IPR012347">
    <property type="entry name" value="Ferritin-like"/>
</dbReference>
<dbReference type="Pfam" id="PF13628">
    <property type="entry name" value="DUF4142"/>
    <property type="match status" value="1"/>
</dbReference>
<dbReference type="PROSITE" id="PS51257">
    <property type="entry name" value="PROKAR_LIPOPROTEIN"/>
    <property type="match status" value="1"/>
</dbReference>
<accession>A0ABP8LS90</accession>
<comment type="caution">
    <text evidence="3">The sequence shown here is derived from an EMBL/GenBank/DDBJ whole genome shotgun (WGS) entry which is preliminary data.</text>
</comment>
<evidence type="ECO:0000313" key="4">
    <source>
        <dbReference type="Proteomes" id="UP001500552"/>
    </source>
</evidence>
<keyword evidence="1" id="KW-0732">Signal</keyword>
<reference evidence="4" key="1">
    <citation type="journal article" date="2019" name="Int. J. Syst. Evol. Microbiol.">
        <title>The Global Catalogue of Microorganisms (GCM) 10K type strain sequencing project: providing services to taxonomists for standard genome sequencing and annotation.</title>
        <authorList>
            <consortium name="The Broad Institute Genomics Platform"/>
            <consortium name="The Broad Institute Genome Sequencing Center for Infectious Disease"/>
            <person name="Wu L."/>
            <person name="Ma J."/>
        </authorList>
    </citation>
    <scope>NUCLEOTIDE SEQUENCE [LARGE SCALE GENOMIC DNA]</scope>
    <source>
        <strain evidence="4">JCM 17926</strain>
    </source>
</reference>
<protein>
    <recommendedName>
        <fullName evidence="2">DUF4142 domain-containing protein</fullName>
    </recommendedName>
</protein>
<dbReference type="PANTHER" id="PTHR38593:SF1">
    <property type="entry name" value="BLR2558 PROTEIN"/>
    <property type="match status" value="1"/>
</dbReference>
<dbReference type="Gene3D" id="1.20.1260.10">
    <property type="match status" value="1"/>
</dbReference>
<dbReference type="PANTHER" id="PTHR38593">
    <property type="entry name" value="BLR2558 PROTEIN"/>
    <property type="match status" value="1"/>
</dbReference>
<gene>
    <name evidence="3" type="ORF">GCM10023188_25060</name>
</gene>
<dbReference type="InterPro" id="IPR025419">
    <property type="entry name" value="DUF4142"/>
</dbReference>
<evidence type="ECO:0000256" key="1">
    <source>
        <dbReference type="SAM" id="SignalP"/>
    </source>
</evidence>
<evidence type="ECO:0000313" key="3">
    <source>
        <dbReference type="EMBL" id="GAA4434285.1"/>
    </source>
</evidence>
<feature type="chain" id="PRO_5045393236" description="DUF4142 domain-containing protein" evidence="1">
    <location>
        <begin position="28"/>
        <end position="185"/>
    </location>
</feature>
<dbReference type="EMBL" id="BAABHC010000014">
    <property type="protein sequence ID" value="GAA4434285.1"/>
    <property type="molecule type" value="Genomic_DNA"/>
</dbReference>
<keyword evidence="4" id="KW-1185">Reference proteome</keyword>
<dbReference type="Proteomes" id="UP001500552">
    <property type="component" value="Unassembled WGS sequence"/>
</dbReference>
<evidence type="ECO:0000259" key="2">
    <source>
        <dbReference type="Pfam" id="PF13628"/>
    </source>
</evidence>
<proteinExistence type="predicted"/>
<sequence length="185" mass="20828">MFADKPRHIAVALLFLLLQACSGSSSEGETTTIAVTQNLQDDPAFWDYAASSNLLQTEISQLAMKKGTDENVKRLGRQSAEFHRKALERLKVLVAKHAWIQLPDSLGDADKGLVQEFMLLEGEEFDARYRSFIISTHLAQLDRYEEALSKADNQATRDWLMGMRTHLKKEIDLLAHPDSVVVAEQ</sequence>
<dbReference type="RefSeq" id="WP_345159503.1">
    <property type="nucleotide sequence ID" value="NZ_BAABHC010000014.1"/>
</dbReference>
<name>A0ABP8LS90_9BACT</name>
<feature type="signal peptide" evidence="1">
    <location>
        <begin position="1"/>
        <end position="27"/>
    </location>
</feature>
<organism evidence="3 4">
    <name type="scientific">Pontibacter saemangeumensis</name>
    <dbReference type="NCBI Taxonomy" id="1084525"/>
    <lineage>
        <taxon>Bacteria</taxon>
        <taxon>Pseudomonadati</taxon>
        <taxon>Bacteroidota</taxon>
        <taxon>Cytophagia</taxon>
        <taxon>Cytophagales</taxon>
        <taxon>Hymenobacteraceae</taxon>
        <taxon>Pontibacter</taxon>
    </lineage>
</organism>